<reference evidence="8" key="1">
    <citation type="submission" date="2014-08" db="EMBL/GenBank/DDBJ databases">
        <authorList>
            <person name="Sharma Rahul"/>
            <person name="Thines Marco"/>
        </authorList>
    </citation>
    <scope>NUCLEOTIDE SEQUENCE</scope>
</reference>
<dbReference type="GO" id="GO:0016075">
    <property type="term" value="P:rRNA catabolic process"/>
    <property type="evidence" value="ECO:0007669"/>
    <property type="project" value="TreeGrafter"/>
</dbReference>
<proteinExistence type="inferred from homology"/>
<evidence type="ECO:0000256" key="5">
    <source>
        <dbReference type="ARBA" id="ARBA00022835"/>
    </source>
</evidence>
<dbReference type="GO" id="GO:0034475">
    <property type="term" value="P:U4 snRNA 3'-end processing"/>
    <property type="evidence" value="ECO:0007669"/>
    <property type="project" value="TreeGrafter"/>
</dbReference>
<dbReference type="InterPro" id="IPR050590">
    <property type="entry name" value="Exosome_comp_Rrp42_subfam"/>
</dbReference>
<dbReference type="GO" id="GO:0035925">
    <property type="term" value="F:mRNA 3'-UTR AU-rich region binding"/>
    <property type="evidence" value="ECO:0007669"/>
    <property type="project" value="TreeGrafter"/>
</dbReference>
<dbReference type="AlphaFoldDB" id="A0A0F7SUL4"/>
<organism evidence="8">
    <name type="scientific">Phaffia rhodozyma</name>
    <name type="common">Yeast</name>
    <name type="synonym">Xanthophyllomyces dendrorhous</name>
    <dbReference type="NCBI Taxonomy" id="264483"/>
    <lineage>
        <taxon>Eukaryota</taxon>
        <taxon>Fungi</taxon>
        <taxon>Dikarya</taxon>
        <taxon>Basidiomycota</taxon>
        <taxon>Agaricomycotina</taxon>
        <taxon>Tremellomycetes</taxon>
        <taxon>Cystofilobasidiales</taxon>
        <taxon>Mrakiaceae</taxon>
        <taxon>Phaffia</taxon>
    </lineage>
</organism>
<dbReference type="GO" id="GO:0000176">
    <property type="term" value="C:nuclear exosome (RNase complex)"/>
    <property type="evidence" value="ECO:0007669"/>
    <property type="project" value="UniProtKB-ARBA"/>
</dbReference>
<dbReference type="InterPro" id="IPR020568">
    <property type="entry name" value="Ribosomal_Su5_D2-typ_SF"/>
</dbReference>
<comment type="subcellular location">
    <subcellularLocation>
        <location evidence="1">Cytoplasm</location>
    </subcellularLocation>
    <subcellularLocation>
        <location evidence="2">Nucleus</location>
        <location evidence="2">Nucleolus</location>
    </subcellularLocation>
</comment>
<protein>
    <recommendedName>
        <fullName evidence="6">Ribosomal RNA-processing protein 42</fullName>
    </recommendedName>
</protein>
<dbReference type="SUPFAM" id="SSF55666">
    <property type="entry name" value="Ribonuclease PH domain 2-like"/>
    <property type="match status" value="1"/>
</dbReference>
<evidence type="ECO:0000313" key="8">
    <source>
        <dbReference type="EMBL" id="CED85211.1"/>
    </source>
</evidence>
<dbReference type="GO" id="GO:0071038">
    <property type="term" value="P:TRAMP-dependent tRNA surveillance pathway"/>
    <property type="evidence" value="ECO:0007669"/>
    <property type="project" value="TreeGrafter"/>
</dbReference>
<dbReference type="GO" id="GO:0000467">
    <property type="term" value="P:exonucleolytic trimming to generate mature 3'-end of 5.8S rRNA from tricistronic rRNA transcript (SSU-rRNA, 5.8S rRNA, LSU-rRNA)"/>
    <property type="evidence" value="ECO:0007669"/>
    <property type="project" value="TreeGrafter"/>
</dbReference>
<dbReference type="InterPro" id="IPR001247">
    <property type="entry name" value="ExoRNase_PH_dom1"/>
</dbReference>
<dbReference type="Gene3D" id="3.30.230.70">
    <property type="entry name" value="GHMP Kinase, N-terminal domain"/>
    <property type="match status" value="1"/>
</dbReference>
<evidence type="ECO:0000256" key="3">
    <source>
        <dbReference type="ARBA" id="ARBA00006678"/>
    </source>
</evidence>
<feature type="domain" description="Exoribonuclease phosphorolytic" evidence="7">
    <location>
        <begin position="34"/>
        <end position="179"/>
    </location>
</feature>
<accession>A0A0F7SUL4</accession>
<dbReference type="GO" id="GO:0005730">
    <property type="term" value="C:nucleolus"/>
    <property type="evidence" value="ECO:0007669"/>
    <property type="project" value="UniProtKB-SubCell"/>
</dbReference>
<dbReference type="PANTHER" id="PTHR11097">
    <property type="entry name" value="EXOSOME COMPLEX EXONUCLEASE RIBOSOMAL RNA PROCESSING PROTEIN"/>
    <property type="match status" value="1"/>
</dbReference>
<comment type="similarity">
    <text evidence="3">Belongs to the RNase PH family.</text>
</comment>
<evidence type="ECO:0000256" key="4">
    <source>
        <dbReference type="ARBA" id="ARBA00022490"/>
    </source>
</evidence>
<dbReference type="GO" id="GO:0000177">
    <property type="term" value="C:cytoplasmic exosome (RNase complex)"/>
    <property type="evidence" value="ECO:0007669"/>
    <property type="project" value="TreeGrafter"/>
</dbReference>
<dbReference type="EMBL" id="LN483332">
    <property type="protein sequence ID" value="CED85211.1"/>
    <property type="molecule type" value="Genomic_DNA"/>
</dbReference>
<evidence type="ECO:0000256" key="6">
    <source>
        <dbReference type="ARBA" id="ARBA00042523"/>
    </source>
</evidence>
<dbReference type="GO" id="GO:0071035">
    <property type="term" value="P:nuclear polyadenylation-dependent rRNA catabolic process"/>
    <property type="evidence" value="ECO:0007669"/>
    <property type="project" value="TreeGrafter"/>
</dbReference>
<sequence length="345" mass="36206">MAPTTVLSQSESSFITSSLVLPTPIRTDGRGLHEFRPFELSTGVAPQANGSARVQLGHPGSTNGTEAVTAVRLEVLDRPVGFGKDEGSSVGSRVDVTCSVDCSPSAFPLMDSKALDAYSTYLTTLVQQTIPPLLPPLPITSSLSFHYTIDTLLTSTAAGNIPDVVFLSIRSALSDLRVPRTRNVAYQASLSIDENGESDMVGIKGAALGGGKKKGAADRKKGQALAKGAEFEIEDYWDEGERLDESVRLDLPVCITLNILPNSTHFLDATTAESLASPTHLLTFINGKSEVVGLRLVGSTEVGVADLKALLTAAKTYASNLITASNASLDVPAVRVPGGLGYFGS</sequence>
<keyword evidence="5" id="KW-0271">Exosome</keyword>
<keyword evidence="4" id="KW-0963">Cytoplasm</keyword>
<dbReference type="PANTHER" id="PTHR11097:SF8">
    <property type="entry name" value="EXOSOME COMPLEX COMPONENT RRP42"/>
    <property type="match status" value="1"/>
</dbReference>
<dbReference type="InterPro" id="IPR027408">
    <property type="entry name" value="PNPase/RNase_PH_dom_sf"/>
</dbReference>
<evidence type="ECO:0000256" key="2">
    <source>
        <dbReference type="ARBA" id="ARBA00004604"/>
    </source>
</evidence>
<evidence type="ECO:0000259" key="7">
    <source>
        <dbReference type="Pfam" id="PF01138"/>
    </source>
</evidence>
<dbReference type="GO" id="GO:0034473">
    <property type="term" value="P:U1 snRNA 3'-end processing"/>
    <property type="evidence" value="ECO:0007669"/>
    <property type="project" value="TreeGrafter"/>
</dbReference>
<name>A0A0F7SUL4_PHARH</name>
<dbReference type="Pfam" id="PF01138">
    <property type="entry name" value="RNase_PH"/>
    <property type="match status" value="1"/>
</dbReference>
<dbReference type="SUPFAM" id="SSF54211">
    <property type="entry name" value="Ribosomal protein S5 domain 2-like"/>
    <property type="match status" value="1"/>
</dbReference>
<evidence type="ECO:0000256" key="1">
    <source>
        <dbReference type="ARBA" id="ARBA00004496"/>
    </source>
</evidence>
<dbReference type="InterPro" id="IPR036345">
    <property type="entry name" value="ExoRNase_PH_dom2_sf"/>
</dbReference>
<dbReference type="GO" id="GO:0071028">
    <property type="term" value="P:nuclear mRNA surveillance"/>
    <property type="evidence" value="ECO:0007669"/>
    <property type="project" value="TreeGrafter"/>
</dbReference>
<dbReference type="GO" id="GO:0034476">
    <property type="term" value="P:U5 snRNA 3'-end processing"/>
    <property type="evidence" value="ECO:0007669"/>
    <property type="project" value="TreeGrafter"/>
</dbReference>